<feature type="domain" description="DUF1254" evidence="3">
    <location>
        <begin position="85"/>
        <end position="195"/>
    </location>
</feature>
<evidence type="ECO:0000256" key="1">
    <source>
        <dbReference type="SAM" id="SignalP"/>
    </source>
</evidence>
<dbReference type="Gene3D" id="2.60.120.600">
    <property type="entry name" value="Domain of unknown function DUF1214, C-terminal domain"/>
    <property type="match status" value="1"/>
</dbReference>
<organism evidence="4 5">
    <name type="scientific">Candidatus Seongchinamella marina</name>
    <dbReference type="NCBI Taxonomy" id="2518990"/>
    <lineage>
        <taxon>Bacteria</taxon>
        <taxon>Pseudomonadati</taxon>
        <taxon>Pseudomonadota</taxon>
        <taxon>Gammaproteobacteria</taxon>
        <taxon>Cellvibrionales</taxon>
        <taxon>Halieaceae</taxon>
        <taxon>Seongchinamella</taxon>
    </lineage>
</organism>
<gene>
    <name evidence="4" type="ORF">EYC87_06700</name>
</gene>
<dbReference type="Pfam" id="PF06742">
    <property type="entry name" value="DUF1214"/>
    <property type="match status" value="1"/>
</dbReference>
<evidence type="ECO:0000259" key="3">
    <source>
        <dbReference type="Pfam" id="PF06863"/>
    </source>
</evidence>
<feature type="chain" id="PRO_5045917203" evidence="1">
    <location>
        <begin position="36"/>
        <end position="369"/>
    </location>
</feature>
<feature type="signal peptide" evidence="1">
    <location>
        <begin position="1"/>
        <end position="35"/>
    </location>
</feature>
<dbReference type="InterPro" id="IPR037050">
    <property type="entry name" value="DUF1254_sf"/>
</dbReference>
<comment type="caution">
    <text evidence="4">The sequence shown here is derived from an EMBL/GenBank/DDBJ whole genome shotgun (WGS) entry which is preliminary data.</text>
</comment>
<accession>A0ABT3STM0</accession>
<sequence length="369" mass="40739">MFTLNPNTFLQRCIRSSAMLVLGGALMAAQQTVLADDHCPAPALSVKAGPTTSVSEQNYSLAETQVIFADYVRKIAATTCSGGVGQLMHLRNTPDPADRTILRINFDTIYSFLILDLSTPATITLPEAGGRYQSAEVLDEEHYIPFIFQQPGTYELTQENVGGQYAIVIFRTQVTMGDEDDLKAVHALQDQIQVEQEVPGSYVASDAWDMDEILTMRKTYQTRAVRDKVPSEEMAGARGEITPDMHNFGPAVGWGGQTKEGAIYLFIDNEPSDPQTLTVKDVPMADNAFWSITVYDKDGYPQGEHFSLNSTSSIANDEGETIVHFGGSPDQENYLEIYEGWNATFRIYSPQAEYFDGSWEVPSPQLVGN</sequence>
<evidence type="ECO:0000313" key="4">
    <source>
        <dbReference type="EMBL" id="MCX2973275.1"/>
    </source>
</evidence>
<proteinExistence type="predicted"/>
<dbReference type="Gene3D" id="2.60.40.1610">
    <property type="entry name" value="Domain of unknown function DUF1254"/>
    <property type="match status" value="1"/>
</dbReference>
<feature type="domain" description="DUF1214" evidence="2">
    <location>
        <begin position="277"/>
        <end position="351"/>
    </location>
</feature>
<dbReference type="Proteomes" id="UP001143307">
    <property type="component" value="Unassembled WGS sequence"/>
</dbReference>
<dbReference type="RefSeq" id="WP_279252211.1">
    <property type="nucleotide sequence ID" value="NZ_SHNP01000002.1"/>
</dbReference>
<dbReference type="SUPFAM" id="SSF160935">
    <property type="entry name" value="VPA0735-like"/>
    <property type="match status" value="1"/>
</dbReference>
<keyword evidence="5" id="KW-1185">Reference proteome</keyword>
<dbReference type="PANTHER" id="PTHR36509">
    <property type="entry name" value="BLL3101 PROTEIN"/>
    <property type="match status" value="1"/>
</dbReference>
<dbReference type="InterPro" id="IPR037049">
    <property type="entry name" value="DUF1214_C_sf"/>
</dbReference>
<dbReference type="PANTHER" id="PTHR36509:SF3">
    <property type="entry name" value="SIGNAL PEPTIDE PROTEIN"/>
    <property type="match status" value="1"/>
</dbReference>
<reference evidence="4" key="1">
    <citation type="submission" date="2019-02" db="EMBL/GenBank/DDBJ databases">
        <authorList>
            <person name="Li S.-H."/>
        </authorList>
    </citation>
    <scope>NUCLEOTIDE SEQUENCE</scope>
    <source>
        <strain evidence="4">IMCC8485</strain>
    </source>
</reference>
<dbReference type="InterPro" id="IPR010679">
    <property type="entry name" value="DUF1254"/>
</dbReference>
<evidence type="ECO:0000259" key="2">
    <source>
        <dbReference type="Pfam" id="PF06742"/>
    </source>
</evidence>
<protein>
    <submittedName>
        <fullName evidence="4">DUF1254 domain-containing protein</fullName>
    </submittedName>
</protein>
<evidence type="ECO:0000313" key="5">
    <source>
        <dbReference type="Proteomes" id="UP001143307"/>
    </source>
</evidence>
<dbReference type="EMBL" id="SHNP01000002">
    <property type="protein sequence ID" value="MCX2973275.1"/>
    <property type="molecule type" value="Genomic_DNA"/>
</dbReference>
<dbReference type="InterPro" id="IPR010621">
    <property type="entry name" value="DUF1214"/>
</dbReference>
<keyword evidence="1" id="KW-0732">Signal</keyword>
<name>A0ABT3STM0_9GAMM</name>
<dbReference type="Pfam" id="PF06863">
    <property type="entry name" value="DUF1254"/>
    <property type="match status" value="1"/>
</dbReference>